<dbReference type="AlphaFoldDB" id="A0A3G3K323"/>
<name>A0A3G3K323_9BACL</name>
<feature type="transmembrane region" description="Helical" evidence="1">
    <location>
        <begin position="126"/>
        <end position="150"/>
    </location>
</feature>
<dbReference type="Proteomes" id="UP000269097">
    <property type="component" value="Chromosome"/>
</dbReference>
<keyword evidence="1" id="KW-0812">Transmembrane</keyword>
<dbReference type="EMBL" id="CP033433">
    <property type="protein sequence ID" value="AYQ74457.1"/>
    <property type="molecule type" value="Genomic_DNA"/>
</dbReference>
<evidence type="ECO:0000313" key="2">
    <source>
        <dbReference type="EMBL" id="AYQ74457.1"/>
    </source>
</evidence>
<dbReference type="InterPro" id="IPR048147">
    <property type="entry name" value="CBO0543-like"/>
</dbReference>
<reference evidence="2 3" key="1">
    <citation type="submission" date="2018-10" db="EMBL/GenBank/DDBJ databases">
        <title>Genome Sequence of Cohnella sp.</title>
        <authorList>
            <person name="Srinivasan S."/>
            <person name="Kim M.K."/>
        </authorList>
    </citation>
    <scope>NUCLEOTIDE SEQUENCE [LARGE SCALE GENOMIC DNA]</scope>
    <source>
        <strain evidence="2 3">18JY8-7</strain>
    </source>
</reference>
<dbReference type="NCBIfam" id="NF041644">
    <property type="entry name" value="CBO0543_fam"/>
    <property type="match status" value="1"/>
</dbReference>
<keyword evidence="1" id="KW-0472">Membrane</keyword>
<protein>
    <submittedName>
        <fullName evidence="2">Uncharacterized protein</fullName>
    </submittedName>
</protein>
<dbReference type="RefSeq" id="WP_123042538.1">
    <property type="nucleotide sequence ID" value="NZ_CP033433.1"/>
</dbReference>
<feature type="transmembrane region" description="Helical" evidence="1">
    <location>
        <begin position="7"/>
        <end position="25"/>
    </location>
</feature>
<keyword evidence="1" id="KW-1133">Transmembrane helix</keyword>
<sequence>MNLEQNLLLVIWVFSLLAILFGVPYGRRHSFVIAFITAQGLDWLAEILLLQYHVLSFPIREFPKASDMSISLMILYEPLCCAAYVIYEPRKSWPIRALYLAFWVNVMTWTDIAISHFSQLQDHKSYYWLVAELVFGAELVVTNAVVRWFFSNSSLLRRNRGAV</sequence>
<proteinExistence type="predicted"/>
<accession>A0A3G3K323</accession>
<evidence type="ECO:0000313" key="3">
    <source>
        <dbReference type="Proteomes" id="UP000269097"/>
    </source>
</evidence>
<feature type="transmembrane region" description="Helical" evidence="1">
    <location>
        <begin position="70"/>
        <end position="87"/>
    </location>
</feature>
<keyword evidence="3" id="KW-1185">Reference proteome</keyword>
<organism evidence="2 3">
    <name type="scientific">Cohnella candidum</name>
    <dbReference type="NCBI Taxonomy" id="2674991"/>
    <lineage>
        <taxon>Bacteria</taxon>
        <taxon>Bacillati</taxon>
        <taxon>Bacillota</taxon>
        <taxon>Bacilli</taxon>
        <taxon>Bacillales</taxon>
        <taxon>Paenibacillaceae</taxon>
        <taxon>Cohnella</taxon>
    </lineage>
</organism>
<evidence type="ECO:0000256" key="1">
    <source>
        <dbReference type="SAM" id="Phobius"/>
    </source>
</evidence>
<feature type="transmembrane region" description="Helical" evidence="1">
    <location>
        <begin position="93"/>
        <end position="114"/>
    </location>
</feature>
<gene>
    <name evidence="2" type="ORF">EAV92_18895</name>
</gene>
<dbReference type="KEGG" id="coh:EAV92_18895"/>